<dbReference type="EMBL" id="MTHD01000003">
    <property type="protein sequence ID" value="OMG53944.1"/>
    <property type="molecule type" value="Genomic_DNA"/>
</dbReference>
<protein>
    <submittedName>
        <fullName evidence="1">Uncharacterized protein</fullName>
    </submittedName>
</protein>
<accession>A0A1R1I5M1</accession>
<evidence type="ECO:0000313" key="2">
    <source>
        <dbReference type="Proteomes" id="UP000187526"/>
    </source>
</evidence>
<comment type="caution">
    <text evidence="1">The sequence shown here is derived from an EMBL/GenBank/DDBJ whole genome shotgun (WGS) entry which is preliminary data.</text>
</comment>
<dbReference type="AlphaFoldDB" id="A0A1R1I5M1"/>
<organism evidence="1 2">
    <name type="scientific">Azonexus hydrophilus</name>
    <dbReference type="NCBI Taxonomy" id="418702"/>
    <lineage>
        <taxon>Bacteria</taxon>
        <taxon>Pseudomonadati</taxon>
        <taxon>Pseudomonadota</taxon>
        <taxon>Betaproteobacteria</taxon>
        <taxon>Rhodocyclales</taxon>
        <taxon>Azonexaceae</taxon>
        <taxon>Azonexus</taxon>
    </lineage>
</organism>
<evidence type="ECO:0000313" key="1">
    <source>
        <dbReference type="EMBL" id="OMG53944.1"/>
    </source>
</evidence>
<proteinExistence type="predicted"/>
<dbReference type="STRING" id="418702.BJN45_11110"/>
<gene>
    <name evidence="1" type="ORF">BJN45_11110</name>
</gene>
<reference evidence="1 2" key="1">
    <citation type="submission" date="2016-10" db="EMBL/GenBank/DDBJ databases">
        <title>Alkaliphiles isolated from bioreactors.</title>
        <authorList>
            <person name="Salah Z."/>
            <person name="Rout S.P."/>
            <person name="Humphreys P.N."/>
        </authorList>
    </citation>
    <scope>NUCLEOTIDE SEQUENCE [LARGE SCALE GENOMIC DNA]</scope>
    <source>
        <strain evidence="1 2">ZS02</strain>
    </source>
</reference>
<name>A0A1R1I5M1_9RHOO</name>
<keyword evidence="2" id="KW-1185">Reference proteome</keyword>
<sequence length="98" mass="10673">MLALLPDDEIERRSLLRILEVAIPGVSTVETGAGKRLLDTLRDSDPVSREALAQYAAALPDEGAAVRVLFPGSVLTVVLSVMLQRGCHDFLLLKRYSL</sequence>
<dbReference type="Proteomes" id="UP000187526">
    <property type="component" value="Unassembled WGS sequence"/>
</dbReference>